<proteinExistence type="predicted"/>
<evidence type="ECO:0000256" key="2">
    <source>
        <dbReference type="SAM" id="Phobius"/>
    </source>
</evidence>
<sequence length="509" mass="54598">MCHFHLDNISFLEEPDPVVPIIVITPPTLSGHDQDVFATIMLPDYAATPAVMDTPIITTALAPAPTATENSAPAAAIDGLPHAFPAGWVVACMAVVALLGTFLVAPPILASRRPYSLYSLTMNPYPLSDDDRSHILSIRTRVETETHASAIERDCFLAMTCIKLISFRGKFLSFAAEPELDDVVSFVLEQLQSDCFRPGGVFFKFADDIASFSKLIGRYKPLAAARRASEAAEALCLLSTPKSQRTPNRLPAFLQRRRSPSLLVPVDVTLDDAPSTSSSVVEQFPSHSSACNSPVYSPKSPSPDRPLSPLDFGSPLPATYQSWPSLADFARTTPPPQHHPIFSPTPAPLSPLPSPDAADLIAPQPTRMDVSSLLNPSRPPSTADVHLSSPGPAISAPSPEETMHPVANSPIAAPGAGTAPTPLFFRPNGHFAMPPPPIPVVPGAGFFPSNEVNLRRQIADIDALMGRVWSDRQRAERQLESCAGMPVGIPFGSQIHLLPYYFPASVPLL</sequence>
<dbReference type="Proteomes" id="UP000613580">
    <property type="component" value="Unassembled WGS sequence"/>
</dbReference>
<keyword evidence="4" id="KW-1185">Reference proteome</keyword>
<feature type="region of interest" description="Disordered" evidence="1">
    <location>
        <begin position="275"/>
        <end position="313"/>
    </location>
</feature>
<evidence type="ECO:0000256" key="1">
    <source>
        <dbReference type="SAM" id="MobiDB-lite"/>
    </source>
</evidence>
<feature type="region of interest" description="Disordered" evidence="1">
    <location>
        <begin position="327"/>
        <end position="413"/>
    </location>
</feature>
<feature type="compositionally biased region" description="Low complexity" evidence="1">
    <location>
        <begin position="388"/>
        <end position="399"/>
    </location>
</feature>
<keyword evidence="2" id="KW-0472">Membrane</keyword>
<accession>A0A8H6SIE1</accession>
<evidence type="ECO:0000313" key="3">
    <source>
        <dbReference type="EMBL" id="KAF7299929.1"/>
    </source>
</evidence>
<evidence type="ECO:0000313" key="4">
    <source>
        <dbReference type="Proteomes" id="UP000613580"/>
    </source>
</evidence>
<feature type="compositionally biased region" description="Pro residues" evidence="1">
    <location>
        <begin position="333"/>
        <end position="354"/>
    </location>
</feature>
<keyword evidence="2" id="KW-0812">Transmembrane</keyword>
<feature type="compositionally biased region" description="Polar residues" evidence="1">
    <location>
        <begin position="275"/>
        <end position="295"/>
    </location>
</feature>
<name>A0A8H6SIE1_MYCCL</name>
<dbReference type="AlphaFoldDB" id="A0A8H6SIE1"/>
<gene>
    <name evidence="3" type="ORF">HMN09_01000500</name>
</gene>
<keyword evidence="2" id="KW-1133">Transmembrane helix</keyword>
<dbReference type="EMBL" id="JACAZE010000014">
    <property type="protein sequence ID" value="KAF7299929.1"/>
    <property type="molecule type" value="Genomic_DNA"/>
</dbReference>
<feature type="transmembrane region" description="Helical" evidence="2">
    <location>
        <begin position="88"/>
        <end position="110"/>
    </location>
</feature>
<comment type="caution">
    <text evidence="3">The sequence shown here is derived from an EMBL/GenBank/DDBJ whole genome shotgun (WGS) entry which is preliminary data.</text>
</comment>
<reference evidence="3" key="1">
    <citation type="submission" date="2020-05" db="EMBL/GenBank/DDBJ databases">
        <title>Mycena genomes resolve the evolution of fungal bioluminescence.</title>
        <authorList>
            <person name="Tsai I.J."/>
        </authorList>
    </citation>
    <scope>NUCLEOTIDE SEQUENCE</scope>
    <source>
        <strain evidence="3">110903Hualien_Pintung</strain>
    </source>
</reference>
<organism evidence="3 4">
    <name type="scientific">Mycena chlorophos</name>
    <name type="common">Agaric fungus</name>
    <name type="synonym">Agaricus chlorophos</name>
    <dbReference type="NCBI Taxonomy" id="658473"/>
    <lineage>
        <taxon>Eukaryota</taxon>
        <taxon>Fungi</taxon>
        <taxon>Dikarya</taxon>
        <taxon>Basidiomycota</taxon>
        <taxon>Agaricomycotina</taxon>
        <taxon>Agaricomycetes</taxon>
        <taxon>Agaricomycetidae</taxon>
        <taxon>Agaricales</taxon>
        <taxon>Marasmiineae</taxon>
        <taxon>Mycenaceae</taxon>
        <taxon>Mycena</taxon>
    </lineage>
</organism>
<protein>
    <submittedName>
        <fullName evidence="3">Uncharacterized protein</fullName>
    </submittedName>
</protein>